<comment type="subunit">
    <text evidence="7">Alpha-beta TR is a heterodimer composed of an alpha and beta chain; disulfide-linked. The alpha-beta TR is associated with the transmembrane signaling CD3 coreceptor proteins to form the TR-CD3 (TcR or TCR). The assembly of alpha-beta TR heterodimers with CD3 occurs in the endoplasmic reticulum where a single alpha-beta TR heterodimer associates with one CD3D-CD3E heterodimer, one CD3G-CD3E heterodimer and one CD247 homodimer forming a stable octameric structure. CD3D-CD3E and CD3G-CD3E heterodimers preferentially associate with TR alpha and TR beta chains, respectively. The association of the CD247 homodimer is the last step of TcR assembly in the endoplasmic reticulum and is required for transport to the cell surface.</text>
</comment>
<reference evidence="10" key="1">
    <citation type="submission" date="2022-07" db="EMBL/GenBank/DDBJ databases">
        <title>Chromosome-level genome of Muraenolepis orangiensis.</title>
        <authorList>
            <person name="Kim J."/>
        </authorList>
    </citation>
    <scope>NUCLEOTIDE SEQUENCE</scope>
    <source>
        <strain evidence="10">KU_S4_2022</strain>
        <tissue evidence="10">Muscle</tissue>
    </source>
</reference>
<dbReference type="AlphaFoldDB" id="A0A9Q0EY37"/>
<dbReference type="CDD" id="cd00099">
    <property type="entry name" value="IgV"/>
    <property type="match status" value="1"/>
</dbReference>
<name>A0A9Q0EY37_9TELE</name>
<keyword evidence="11" id="KW-1185">Reference proteome</keyword>
<dbReference type="InterPro" id="IPR013783">
    <property type="entry name" value="Ig-like_fold"/>
</dbReference>
<evidence type="ECO:0000256" key="1">
    <source>
        <dbReference type="ARBA" id="ARBA00004236"/>
    </source>
</evidence>
<gene>
    <name evidence="10" type="ORF">NHX12_020149</name>
</gene>
<keyword evidence="5" id="KW-1015">Disulfide bond</keyword>
<comment type="subcellular location">
    <subcellularLocation>
        <location evidence="1">Cell membrane</location>
    </subcellularLocation>
</comment>
<keyword evidence="3" id="KW-0732">Signal</keyword>
<evidence type="ECO:0000256" key="7">
    <source>
        <dbReference type="ARBA" id="ARBA00038651"/>
    </source>
</evidence>
<dbReference type="PANTHER" id="PTHR19339:SF5">
    <property type="entry name" value="IG-LIKE DOMAIN-CONTAINING PROTEIN"/>
    <property type="match status" value="1"/>
</dbReference>
<evidence type="ECO:0000256" key="8">
    <source>
        <dbReference type="ARBA" id="ARBA00043266"/>
    </source>
</evidence>
<dbReference type="InterPro" id="IPR013106">
    <property type="entry name" value="Ig_V-set"/>
</dbReference>
<dbReference type="OrthoDB" id="9049585at2759"/>
<evidence type="ECO:0000313" key="10">
    <source>
        <dbReference type="EMBL" id="KAJ3613906.1"/>
    </source>
</evidence>
<keyword evidence="6" id="KW-0325">Glycoprotein</keyword>
<evidence type="ECO:0000313" key="11">
    <source>
        <dbReference type="Proteomes" id="UP001148018"/>
    </source>
</evidence>
<protein>
    <recommendedName>
        <fullName evidence="9">Ig-like domain-containing protein</fullName>
    </recommendedName>
</protein>
<dbReference type="GO" id="GO:0042101">
    <property type="term" value="C:T cell receptor complex"/>
    <property type="evidence" value="ECO:0007669"/>
    <property type="project" value="UniProtKB-KW"/>
</dbReference>
<dbReference type="SMART" id="SM00409">
    <property type="entry name" value="IG"/>
    <property type="match status" value="1"/>
</dbReference>
<dbReference type="InterPro" id="IPR051896">
    <property type="entry name" value="TCR_alpha_variable"/>
</dbReference>
<keyword evidence="8" id="KW-1279">T cell receptor</keyword>
<dbReference type="InterPro" id="IPR003598">
    <property type="entry name" value="Ig_sub2"/>
</dbReference>
<dbReference type="InterPro" id="IPR003599">
    <property type="entry name" value="Ig_sub"/>
</dbReference>
<dbReference type="Pfam" id="PF07686">
    <property type="entry name" value="V-set"/>
    <property type="match status" value="1"/>
</dbReference>
<keyword evidence="8" id="KW-0391">Immunity</keyword>
<dbReference type="PANTHER" id="PTHR19339">
    <property type="entry name" value="T CELL RECEPTOR ALPHA VARIABLE 39"/>
    <property type="match status" value="1"/>
</dbReference>
<evidence type="ECO:0000256" key="3">
    <source>
        <dbReference type="ARBA" id="ARBA00022729"/>
    </source>
</evidence>
<evidence type="ECO:0000256" key="5">
    <source>
        <dbReference type="ARBA" id="ARBA00023157"/>
    </source>
</evidence>
<dbReference type="Proteomes" id="UP001148018">
    <property type="component" value="Unassembled WGS sequence"/>
</dbReference>
<evidence type="ECO:0000256" key="6">
    <source>
        <dbReference type="ARBA" id="ARBA00023180"/>
    </source>
</evidence>
<keyword evidence="8" id="KW-1064">Adaptive immunity</keyword>
<dbReference type="SMART" id="SM00408">
    <property type="entry name" value="IGc2"/>
    <property type="match status" value="1"/>
</dbReference>
<dbReference type="SMART" id="SM00406">
    <property type="entry name" value="IGv"/>
    <property type="match status" value="1"/>
</dbReference>
<evidence type="ECO:0000259" key="9">
    <source>
        <dbReference type="PROSITE" id="PS50835"/>
    </source>
</evidence>
<dbReference type="Gene3D" id="2.60.40.10">
    <property type="entry name" value="Immunoglobulins"/>
    <property type="match status" value="1"/>
</dbReference>
<comment type="caution">
    <text evidence="10">The sequence shown here is derived from an EMBL/GenBank/DDBJ whole genome shotgun (WGS) entry which is preliminary data.</text>
</comment>
<dbReference type="EMBL" id="JANIIK010000035">
    <property type="protein sequence ID" value="KAJ3613906.1"/>
    <property type="molecule type" value="Genomic_DNA"/>
</dbReference>
<evidence type="ECO:0000256" key="2">
    <source>
        <dbReference type="ARBA" id="ARBA00022475"/>
    </source>
</evidence>
<keyword evidence="2" id="KW-1003">Cell membrane</keyword>
<proteinExistence type="predicted"/>
<dbReference type="PROSITE" id="PS50835">
    <property type="entry name" value="IG_LIKE"/>
    <property type="match status" value="1"/>
</dbReference>
<evidence type="ECO:0000256" key="4">
    <source>
        <dbReference type="ARBA" id="ARBA00023136"/>
    </source>
</evidence>
<dbReference type="InterPro" id="IPR007110">
    <property type="entry name" value="Ig-like_dom"/>
</dbReference>
<dbReference type="InterPro" id="IPR036179">
    <property type="entry name" value="Ig-like_dom_sf"/>
</dbReference>
<keyword evidence="4" id="KW-0472">Membrane</keyword>
<organism evidence="10 11">
    <name type="scientific">Muraenolepis orangiensis</name>
    <name type="common">Patagonian moray cod</name>
    <dbReference type="NCBI Taxonomy" id="630683"/>
    <lineage>
        <taxon>Eukaryota</taxon>
        <taxon>Metazoa</taxon>
        <taxon>Chordata</taxon>
        <taxon>Craniata</taxon>
        <taxon>Vertebrata</taxon>
        <taxon>Euteleostomi</taxon>
        <taxon>Actinopterygii</taxon>
        <taxon>Neopterygii</taxon>
        <taxon>Teleostei</taxon>
        <taxon>Neoteleostei</taxon>
        <taxon>Acanthomorphata</taxon>
        <taxon>Zeiogadaria</taxon>
        <taxon>Gadariae</taxon>
        <taxon>Gadiformes</taxon>
        <taxon>Muraenolepidoidei</taxon>
        <taxon>Muraenolepididae</taxon>
        <taxon>Muraenolepis</taxon>
    </lineage>
</organism>
<dbReference type="SUPFAM" id="SSF48726">
    <property type="entry name" value="Immunoglobulin"/>
    <property type="match status" value="1"/>
</dbReference>
<accession>A0A9Q0EY37</accession>
<sequence length="180" mass="20369">MLVTVLPLFTVREDLPPEYLIGLAAVPAPIQSGDLMLHPGVNVTLHCSLASDISSHTMSWYRQHVYGEPVQFIVNEYDRRQGRFQATLETEQNRFLLEIAELQPDDSGTYYCAAYHSEGGGLSQRTHNNSELRYQQGPPGRYRLAVITDVKVDGRDCVVLIEVQIVNCQAAWFDKWKNAM</sequence>
<feature type="domain" description="Ig-like" evidence="9">
    <location>
        <begin position="17"/>
        <end position="128"/>
    </location>
</feature>